<protein>
    <recommendedName>
        <fullName evidence="2">DUF397 domain-containing protein</fullName>
    </recommendedName>
</protein>
<dbReference type="AlphaFoldDB" id="A0A1M4TKR5"/>
<dbReference type="OrthoDB" id="4545857at2"/>
<evidence type="ECO:0000313" key="4">
    <source>
        <dbReference type="Proteomes" id="UP000184501"/>
    </source>
</evidence>
<proteinExistence type="predicted"/>
<evidence type="ECO:0000259" key="2">
    <source>
        <dbReference type="Pfam" id="PF04149"/>
    </source>
</evidence>
<feature type="domain" description="DUF397" evidence="2">
    <location>
        <begin position="13"/>
        <end position="67"/>
    </location>
</feature>
<feature type="compositionally biased region" description="Polar residues" evidence="1">
    <location>
        <begin position="1"/>
        <end position="11"/>
    </location>
</feature>
<evidence type="ECO:0000256" key="1">
    <source>
        <dbReference type="SAM" id="MobiDB-lite"/>
    </source>
</evidence>
<sequence length="83" mass="9158">MMSNARPTFSQPEFRKAGRSQPTKECVHVARRDGWVGVRDSKKAFGTSGDHHLVFTAGQFDDFLGRVLGGDLPSPRIGSTRQI</sequence>
<accession>A0A1M4TKR5</accession>
<organism evidence="3 4">
    <name type="scientific">Streptoalloteichus hindustanus</name>
    <dbReference type="NCBI Taxonomy" id="2017"/>
    <lineage>
        <taxon>Bacteria</taxon>
        <taxon>Bacillati</taxon>
        <taxon>Actinomycetota</taxon>
        <taxon>Actinomycetes</taxon>
        <taxon>Pseudonocardiales</taxon>
        <taxon>Pseudonocardiaceae</taxon>
        <taxon>Streptoalloteichus</taxon>
    </lineage>
</organism>
<keyword evidence="4" id="KW-1185">Reference proteome</keyword>
<dbReference type="InterPro" id="IPR007278">
    <property type="entry name" value="DUF397"/>
</dbReference>
<feature type="region of interest" description="Disordered" evidence="1">
    <location>
        <begin position="1"/>
        <end position="26"/>
    </location>
</feature>
<dbReference type="STRING" id="2017.SAMN05444320_101113"/>
<name>A0A1M4TKR5_STRHI</name>
<reference evidence="3 4" key="1">
    <citation type="submission" date="2016-11" db="EMBL/GenBank/DDBJ databases">
        <authorList>
            <person name="Jaros S."/>
            <person name="Januszkiewicz K."/>
            <person name="Wedrychowicz H."/>
        </authorList>
    </citation>
    <scope>NUCLEOTIDE SEQUENCE [LARGE SCALE GENOMIC DNA]</scope>
    <source>
        <strain evidence="3 4">DSM 44523</strain>
    </source>
</reference>
<dbReference type="Proteomes" id="UP000184501">
    <property type="component" value="Unassembled WGS sequence"/>
</dbReference>
<evidence type="ECO:0000313" key="3">
    <source>
        <dbReference type="EMBL" id="SHE44877.1"/>
    </source>
</evidence>
<gene>
    <name evidence="3" type="ORF">SAMN05444320_101113</name>
</gene>
<dbReference type="EMBL" id="FQVN01000001">
    <property type="protein sequence ID" value="SHE44877.1"/>
    <property type="molecule type" value="Genomic_DNA"/>
</dbReference>
<dbReference type="Pfam" id="PF04149">
    <property type="entry name" value="DUF397"/>
    <property type="match status" value="1"/>
</dbReference>